<feature type="region of interest" description="Disordered" evidence="1">
    <location>
        <begin position="378"/>
        <end position="415"/>
    </location>
</feature>
<dbReference type="Pfam" id="PF08308">
    <property type="entry name" value="PEGA"/>
    <property type="match status" value="1"/>
</dbReference>
<name>A0A848LTS5_9BACT</name>
<proteinExistence type="predicted"/>
<evidence type="ECO:0000256" key="2">
    <source>
        <dbReference type="SAM" id="SignalP"/>
    </source>
</evidence>
<accession>A0A848LTS5</accession>
<keyword evidence="2" id="KW-0732">Signal</keyword>
<sequence>MRTALLLTLLLAALPATAQSGASRKARARAVKVAVLPFQAVSADVPSRAGLRATARLASEIHVTEGLALAEPPPPSTDTPPPPEPLTVAREAMKEATAAREARDFARADAALTRALDAYAAGAARLSDASELADAYALRAAVRYATGRDDEAAASLTHALAVAPGRSVPLASTSPLFAKTVERVRASRQSQPRGGVRFESVPPGLAVTLDGHPLGTAPVRVTEVPPGAHLWRAVLPSGEAVGGVVEVTSDQQAVVKVRPAGTGPDAALALALAGNRLDSAALEAASALGRAAGASLVVLGTVSRTGPGLALDAFVLAPGDTSPRRLPRLSVDADLLESGAPLRGWAATLAAKGVEAGTTESLPAEPAADVDFAALPMQVTYPTSEEHTPAAAPPATTPAPDRKPLAPNRKPLVRP</sequence>
<dbReference type="Gene3D" id="1.25.40.10">
    <property type="entry name" value="Tetratricopeptide repeat domain"/>
    <property type="match status" value="1"/>
</dbReference>
<dbReference type="EMBL" id="JABBJJ010000315">
    <property type="protein sequence ID" value="NMO21355.1"/>
    <property type="molecule type" value="Genomic_DNA"/>
</dbReference>
<dbReference type="SUPFAM" id="SSF48452">
    <property type="entry name" value="TPR-like"/>
    <property type="match status" value="1"/>
</dbReference>
<keyword evidence="5" id="KW-1185">Reference proteome</keyword>
<dbReference type="InterPro" id="IPR013229">
    <property type="entry name" value="PEGA"/>
</dbReference>
<gene>
    <name evidence="4" type="ORF">HG543_41860</name>
</gene>
<comment type="caution">
    <text evidence="4">The sequence shown here is derived from an EMBL/GenBank/DDBJ whole genome shotgun (WGS) entry which is preliminary data.</text>
</comment>
<dbReference type="Proteomes" id="UP000518300">
    <property type="component" value="Unassembled WGS sequence"/>
</dbReference>
<evidence type="ECO:0000256" key="1">
    <source>
        <dbReference type="SAM" id="MobiDB-lite"/>
    </source>
</evidence>
<organism evidence="4 5">
    <name type="scientific">Pyxidicoccus fallax</name>
    <dbReference type="NCBI Taxonomy" id="394095"/>
    <lineage>
        <taxon>Bacteria</taxon>
        <taxon>Pseudomonadati</taxon>
        <taxon>Myxococcota</taxon>
        <taxon>Myxococcia</taxon>
        <taxon>Myxococcales</taxon>
        <taxon>Cystobacterineae</taxon>
        <taxon>Myxococcaceae</taxon>
        <taxon>Pyxidicoccus</taxon>
    </lineage>
</organism>
<evidence type="ECO:0000313" key="5">
    <source>
        <dbReference type="Proteomes" id="UP000518300"/>
    </source>
</evidence>
<feature type="signal peptide" evidence="2">
    <location>
        <begin position="1"/>
        <end position="18"/>
    </location>
</feature>
<dbReference type="AlphaFoldDB" id="A0A848LTS5"/>
<reference evidence="4 5" key="1">
    <citation type="submission" date="2020-04" db="EMBL/GenBank/DDBJ databases">
        <title>Draft genome of Pyxidicoccus fallax type strain.</title>
        <authorList>
            <person name="Whitworth D.E."/>
        </authorList>
    </citation>
    <scope>NUCLEOTIDE SEQUENCE [LARGE SCALE GENOMIC DNA]</scope>
    <source>
        <strain evidence="4 5">DSM 14698</strain>
    </source>
</reference>
<feature type="chain" id="PRO_5032749615" evidence="2">
    <location>
        <begin position="19"/>
        <end position="415"/>
    </location>
</feature>
<evidence type="ECO:0000259" key="3">
    <source>
        <dbReference type="Pfam" id="PF08308"/>
    </source>
</evidence>
<protein>
    <submittedName>
        <fullName evidence="4">PEGA domain-containing protein</fullName>
    </submittedName>
</protein>
<evidence type="ECO:0000313" key="4">
    <source>
        <dbReference type="EMBL" id="NMO21355.1"/>
    </source>
</evidence>
<dbReference type="InterPro" id="IPR011990">
    <property type="entry name" value="TPR-like_helical_dom_sf"/>
</dbReference>
<feature type="domain" description="PEGA" evidence="3">
    <location>
        <begin position="195"/>
        <end position="255"/>
    </location>
</feature>